<dbReference type="EMBL" id="JANJYJ010000006">
    <property type="protein sequence ID" value="KAK3204516.1"/>
    <property type="molecule type" value="Genomic_DNA"/>
</dbReference>
<name>A0AAE0A5Q7_9ROSI</name>
<organism evidence="2 3">
    <name type="scientific">Dipteronia sinensis</name>
    <dbReference type="NCBI Taxonomy" id="43782"/>
    <lineage>
        <taxon>Eukaryota</taxon>
        <taxon>Viridiplantae</taxon>
        <taxon>Streptophyta</taxon>
        <taxon>Embryophyta</taxon>
        <taxon>Tracheophyta</taxon>
        <taxon>Spermatophyta</taxon>
        <taxon>Magnoliopsida</taxon>
        <taxon>eudicotyledons</taxon>
        <taxon>Gunneridae</taxon>
        <taxon>Pentapetalae</taxon>
        <taxon>rosids</taxon>
        <taxon>malvids</taxon>
        <taxon>Sapindales</taxon>
        <taxon>Sapindaceae</taxon>
        <taxon>Hippocastanoideae</taxon>
        <taxon>Acereae</taxon>
        <taxon>Dipteronia</taxon>
    </lineage>
</organism>
<feature type="region of interest" description="Disordered" evidence="1">
    <location>
        <begin position="1"/>
        <end position="32"/>
    </location>
</feature>
<evidence type="ECO:0000313" key="2">
    <source>
        <dbReference type="EMBL" id="KAK3204516.1"/>
    </source>
</evidence>
<evidence type="ECO:0008006" key="4">
    <source>
        <dbReference type="Google" id="ProtNLM"/>
    </source>
</evidence>
<evidence type="ECO:0000313" key="3">
    <source>
        <dbReference type="Proteomes" id="UP001281410"/>
    </source>
</evidence>
<evidence type="ECO:0000256" key="1">
    <source>
        <dbReference type="SAM" id="MobiDB-lite"/>
    </source>
</evidence>
<accession>A0AAE0A5Q7</accession>
<dbReference type="AlphaFoldDB" id="A0AAE0A5Q7"/>
<proteinExistence type="predicted"/>
<comment type="caution">
    <text evidence="2">The sequence shown here is derived from an EMBL/GenBank/DDBJ whole genome shotgun (WGS) entry which is preliminary data.</text>
</comment>
<gene>
    <name evidence="2" type="ORF">Dsin_018562</name>
</gene>
<reference evidence="2" key="1">
    <citation type="journal article" date="2023" name="Plant J.">
        <title>Genome sequences and population genomics provide insights into the demographic history, inbreeding, and mutation load of two 'living fossil' tree species of Dipteronia.</title>
        <authorList>
            <person name="Feng Y."/>
            <person name="Comes H.P."/>
            <person name="Chen J."/>
            <person name="Zhu S."/>
            <person name="Lu R."/>
            <person name="Zhang X."/>
            <person name="Li P."/>
            <person name="Qiu J."/>
            <person name="Olsen K.M."/>
            <person name="Qiu Y."/>
        </authorList>
    </citation>
    <scope>NUCLEOTIDE SEQUENCE</scope>
    <source>
        <strain evidence="2">NBL</strain>
    </source>
</reference>
<feature type="compositionally biased region" description="Low complexity" evidence="1">
    <location>
        <begin position="18"/>
        <end position="32"/>
    </location>
</feature>
<protein>
    <recommendedName>
        <fullName evidence="4">Retrotransposon Copia-like N-terminal domain-containing protein</fullName>
    </recommendedName>
</protein>
<feature type="compositionally biased region" description="Polar residues" evidence="1">
    <location>
        <begin position="1"/>
        <end position="17"/>
    </location>
</feature>
<keyword evidence="3" id="KW-1185">Reference proteome</keyword>
<sequence>MADQTSNNSQNPSVIVLSSSTANNPPTANNPTNVISINAAAQPPLQLSSLNYPSWRAQYNTLLFGYDLLGYLDGTLPCPKQLITVDGSKKPTQLMLSG</sequence>
<dbReference type="Proteomes" id="UP001281410">
    <property type="component" value="Unassembled WGS sequence"/>
</dbReference>